<sequence>MEADQLAFGEIQFETWTSKFDLTLEAVELEAEIESFNWNMQRMCFKGKPCNAWRKAIPYL</sequence>
<accession>W7YFP1</accession>
<dbReference type="EMBL" id="BAVZ01000003">
    <property type="protein sequence ID" value="GAF07292.1"/>
    <property type="molecule type" value="Genomic_DNA"/>
</dbReference>
<organism evidence="1 2">
    <name type="scientific">Paenibacillus pini JCM 16418</name>
    <dbReference type="NCBI Taxonomy" id="1236976"/>
    <lineage>
        <taxon>Bacteria</taxon>
        <taxon>Bacillati</taxon>
        <taxon>Bacillota</taxon>
        <taxon>Bacilli</taxon>
        <taxon>Bacillales</taxon>
        <taxon>Paenibacillaceae</taxon>
        <taxon>Paenibacillus</taxon>
    </lineage>
</organism>
<dbReference type="STRING" id="1236976.JCM16418_1302"/>
<evidence type="ECO:0000313" key="2">
    <source>
        <dbReference type="Proteomes" id="UP000019364"/>
    </source>
</evidence>
<dbReference type="AlphaFoldDB" id="W7YFP1"/>
<comment type="caution">
    <text evidence="1">The sequence shown here is derived from an EMBL/GenBank/DDBJ whole genome shotgun (WGS) entry which is preliminary data.</text>
</comment>
<keyword evidence="2" id="KW-1185">Reference proteome</keyword>
<reference evidence="1 2" key="1">
    <citation type="journal article" date="2014" name="Genome Announc.">
        <title>Draft Genome Sequence of Paenibacillus pini JCM 16418T, Isolated from the Rhizosphere of Pine Tree.</title>
        <authorList>
            <person name="Yuki M."/>
            <person name="Oshima K."/>
            <person name="Suda W."/>
            <person name="Oshida Y."/>
            <person name="Kitamura K."/>
            <person name="Iida Y."/>
            <person name="Hattori M."/>
            <person name="Ohkuma M."/>
        </authorList>
    </citation>
    <scope>NUCLEOTIDE SEQUENCE [LARGE SCALE GENOMIC DNA]</scope>
    <source>
        <strain evidence="1 2">JCM 16418</strain>
    </source>
</reference>
<gene>
    <name evidence="1" type="ORF">JCM16418_1302</name>
</gene>
<name>W7YFP1_9BACL</name>
<dbReference type="Proteomes" id="UP000019364">
    <property type="component" value="Unassembled WGS sequence"/>
</dbReference>
<evidence type="ECO:0000313" key="1">
    <source>
        <dbReference type="EMBL" id="GAF07292.1"/>
    </source>
</evidence>
<protein>
    <submittedName>
        <fullName evidence="1">Uncharacterized protein</fullName>
    </submittedName>
</protein>
<proteinExistence type="predicted"/>